<dbReference type="EMBL" id="MU863875">
    <property type="protein sequence ID" value="KAK4205691.1"/>
    <property type="molecule type" value="Genomic_DNA"/>
</dbReference>
<reference evidence="4" key="1">
    <citation type="journal article" date="2023" name="Mol. Phylogenet. Evol.">
        <title>Genome-scale phylogeny and comparative genomics of the fungal order Sordariales.</title>
        <authorList>
            <person name="Hensen N."/>
            <person name="Bonometti L."/>
            <person name="Westerberg I."/>
            <person name="Brannstrom I.O."/>
            <person name="Guillou S."/>
            <person name="Cros-Aarteil S."/>
            <person name="Calhoun S."/>
            <person name="Haridas S."/>
            <person name="Kuo A."/>
            <person name="Mondo S."/>
            <person name="Pangilinan J."/>
            <person name="Riley R."/>
            <person name="LaButti K."/>
            <person name="Andreopoulos B."/>
            <person name="Lipzen A."/>
            <person name="Chen C."/>
            <person name="Yan M."/>
            <person name="Daum C."/>
            <person name="Ng V."/>
            <person name="Clum A."/>
            <person name="Steindorff A."/>
            <person name="Ohm R.A."/>
            <person name="Martin F."/>
            <person name="Silar P."/>
            <person name="Natvig D.O."/>
            <person name="Lalanne C."/>
            <person name="Gautier V."/>
            <person name="Ament-Velasquez S.L."/>
            <person name="Kruys A."/>
            <person name="Hutchinson M.I."/>
            <person name="Powell A.J."/>
            <person name="Barry K."/>
            <person name="Miller A.N."/>
            <person name="Grigoriev I.V."/>
            <person name="Debuchy R."/>
            <person name="Gladieux P."/>
            <person name="Hiltunen Thoren M."/>
            <person name="Johannesson H."/>
        </authorList>
    </citation>
    <scope>NUCLEOTIDE SEQUENCE</scope>
    <source>
        <strain evidence="4">CBS 315.58</strain>
    </source>
</reference>
<evidence type="ECO:0000313" key="4">
    <source>
        <dbReference type="EMBL" id="KAK4205691.1"/>
    </source>
</evidence>
<evidence type="ECO:0000256" key="2">
    <source>
        <dbReference type="SAM" id="MobiDB-lite"/>
    </source>
</evidence>
<dbReference type="Pfam" id="PF10197">
    <property type="entry name" value="Cir_N"/>
    <property type="match status" value="1"/>
</dbReference>
<feature type="domain" description="CBF1-interacting co-repressor CIR N-terminal" evidence="3">
    <location>
        <begin position="10"/>
        <end position="46"/>
    </location>
</feature>
<evidence type="ECO:0000313" key="5">
    <source>
        <dbReference type="Proteomes" id="UP001303160"/>
    </source>
</evidence>
<dbReference type="PANTHER" id="PTHR22093:SF0">
    <property type="entry name" value="LEUKOCYTE RECEPTOR CLUSTER MEMBER 1"/>
    <property type="match status" value="1"/>
</dbReference>
<reference evidence="4" key="2">
    <citation type="submission" date="2023-05" db="EMBL/GenBank/DDBJ databases">
        <authorList>
            <consortium name="Lawrence Berkeley National Laboratory"/>
            <person name="Steindorff A."/>
            <person name="Hensen N."/>
            <person name="Bonometti L."/>
            <person name="Westerberg I."/>
            <person name="Brannstrom I.O."/>
            <person name="Guillou S."/>
            <person name="Cros-Aarteil S."/>
            <person name="Calhoun S."/>
            <person name="Haridas S."/>
            <person name="Kuo A."/>
            <person name="Mondo S."/>
            <person name="Pangilinan J."/>
            <person name="Riley R."/>
            <person name="Labutti K."/>
            <person name="Andreopoulos B."/>
            <person name="Lipzen A."/>
            <person name="Chen C."/>
            <person name="Yanf M."/>
            <person name="Daum C."/>
            <person name="Ng V."/>
            <person name="Clum A."/>
            <person name="Ohm R."/>
            <person name="Martin F."/>
            <person name="Silar P."/>
            <person name="Natvig D."/>
            <person name="Lalanne C."/>
            <person name="Gautier V."/>
            <person name="Ament-Velasquez S.L."/>
            <person name="Kruys A."/>
            <person name="Hutchinson M.I."/>
            <person name="Powell A.J."/>
            <person name="Barry K."/>
            <person name="Miller A.N."/>
            <person name="Grigoriev I.V."/>
            <person name="Debuchy R."/>
            <person name="Gladieux P."/>
            <person name="Thoren M.H."/>
            <person name="Johannesson H."/>
        </authorList>
    </citation>
    <scope>NUCLEOTIDE SEQUENCE</scope>
    <source>
        <strain evidence="4">CBS 315.58</strain>
    </source>
</reference>
<keyword evidence="1" id="KW-0175">Coiled coil</keyword>
<protein>
    <recommendedName>
        <fullName evidence="3">CBF1-interacting co-repressor CIR N-terminal domain-containing protein</fullName>
    </recommendedName>
</protein>
<feature type="compositionally biased region" description="Basic and acidic residues" evidence="2">
    <location>
        <begin position="23"/>
        <end position="49"/>
    </location>
</feature>
<dbReference type="Proteomes" id="UP001303160">
    <property type="component" value="Unassembled WGS sequence"/>
</dbReference>
<sequence length="288" mass="33356">MPLHLLGKKSWNVYNTANIERVRRDEEAARQKEQAEEQRMQEQDAERRLAILRGEVPPPLPEPEHQSITEKPSFRESREPRKKRNRQGEDDTDFELRLARERQEQQYRHLQGPSPSLTSNVPDDLVDSKGHLTLFAPQQTHEKHPEVEKEKKQLAENSQLRLGPGSFSGAGDAWYATADDQILSVVPSKNVFGKDDPNRKAREQSRLVSSDPLAMMKSGAAKVRELEKERKKINEERERELRELKKTERRERRHRHMRTEVIGTEVKVERGTETETDVEAGLDLPVVT</sequence>
<organism evidence="4 5">
    <name type="scientific">Triangularia verruculosa</name>
    <dbReference type="NCBI Taxonomy" id="2587418"/>
    <lineage>
        <taxon>Eukaryota</taxon>
        <taxon>Fungi</taxon>
        <taxon>Dikarya</taxon>
        <taxon>Ascomycota</taxon>
        <taxon>Pezizomycotina</taxon>
        <taxon>Sordariomycetes</taxon>
        <taxon>Sordariomycetidae</taxon>
        <taxon>Sordariales</taxon>
        <taxon>Podosporaceae</taxon>
        <taxon>Triangularia</taxon>
    </lineage>
</organism>
<feature type="region of interest" description="Disordered" evidence="2">
    <location>
        <begin position="23"/>
        <end position="154"/>
    </location>
</feature>
<feature type="compositionally biased region" description="Basic and acidic residues" evidence="2">
    <location>
        <begin position="140"/>
        <end position="154"/>
    </location>
</feature>
<feature type="region of interest" description="Disordered" evidence="2">
    <location>
        <begin position="189"/>
        <end position="211"/>
    </location>
</feature>
<keyword evidence="5" id="KW-1185">Reference proteome</keyword>
<gene>
    <name evidence="4" type="ORF">QBC40DRAFT_260586</name>
</gene>
<dbReference type="InterPro" id="IPR019339">
    <property type="entry name" value="CIR_N_dom"/>
</dbReference>
<dbReference type="SMART" id="SM01083">
    <property type="entry name" value="Cir_N"/>
    <property type="match status" value="1"/>
</dbReference>
<dbReference type="AlphaFoldDB" id="A0AAN6XSD3"/>
<dbReference type="InterPro" id="IPR039875">
    <property type="entry name" value="LENG1-like"/>
</dbReference>
<name>A0AAN6XSD3_9PEZI</name>
<feature type="compositionally biased region" description="Basic and acidic residues" evidence="2">
    <location>
        <begin position="62"/>
        <end position="79"/>
    </location>
</feature>
<proteinExistence type="predicted"/>
<dbReference type="PANTHER" id="PTHR22093">
    <property type="entry name" value="LEUKOCYTE RECEPTOR CLUSTER LRC MEMBER 1"/>
    <property type="match status" value="1"/>
</dbReference>
<evidence type="ECO:0000256" key="1">
    <source>
        <dbReference type="SAM" id="Coils"/>
    </source>
</evidence>
<comment type="caution">
    <text evidence="4">The sequence shown here is derived from an EMBL/GenBank/DDBJ whole genome shotgun (WGS) entry which is preliminary data.</text>
</comment>
<feature type="compositionally biased region" description="Basic and acidic residues" evidence="2">
    <location>
        <begin position="192"/>
        <end position="205"/>
    </location>
</feature>
<feature type="coiled-coil region" evidence="1">
    <location>
        <begin position="216"/>
        <end position="254"/>
    </location>
</feature>
<evidence type="ECO:0000259" key="3">
    <source>
        <dbReference type="SMART" id="SM01083"/>
    </source>
</evidence>
<feature type="compositionally biased region" description="Basic and acidic residues" evidence="2">
    <location>
        <begin position="86"/>
        <end position="107"/>
    </location>
</feature>
<feature type="region of interest" description="Disordered" evidence="2">
    <location>
        <begin position="262"/>
        <end position="288"/>
    </location>
</feature>
<accession>A0AAN6XSD3</accession>